<dbReference type="EMBL" id="JAUTXT010000037">
    <property type="protein sequence ID" value="KAK3671972.1"/>
    <property type="molecule type" value="Genomic_DNA"/>
</dbReference>
<sequence>MSEATTTANNLVLATADAGVAVFIGVFPTIQVAWATSDLPLFTPASAPILANAGAQSTASASSSATASSRVHAHSSAISTAAQAGIGIGTAVFALVLLVIGGLLLWRRRRRHIATTKGHGSPAEMPGHEMDLKRSRFRYAELGHEGVVSELAVDNKSPAVNHGRQSVWHEMEGDFTPVEVRGHAPSIGVRFPKVDEKDGVES</sequence>
<name>A0AAE0WIZ9_9PEZI</name>
<evidence type="ECO:0000256" key="1">
    <source>
        <dbReference type="SAM" id="Phobius"/>
    </source>
</evidence>
<keyword evidence="3" id="KW-1185">Reference proteome</keyword>
<keyword evidence="1" id="KW-1133">Transmembrane helix</keyword>
<feature type="transmembrane region" description="Helical" evidence="1">
    <location>
        <begin position="84"/>
        <end position="106"/>
    </location>
</feature>
<protein>
    <submittedName>
        <fullName evidence="2">Uncharacterized protein</fullName>
    </submittedName>
</protein>
<accession>A0AAE0WIZ9</accession>
<comment type="caution">
    <text evidence="2">The sequence shown here is derived from an EMBL/GenBank/DDBJ whole genome shotgun (WGS) entry which is preliminary data.</text>
</comment>
<keyword evidence="1" id="KW-0472">Membrane</keyword>
<proteinExistence type="predicted"/>
<evidence type="ECO:0000313" key="2">
    <source>
        <dbReference type="EMBL" id="KAK3671972.1"/>
    </source>
</evidence>
<reference evidence="2" key="1">
    <citation type="submission" date="2023-07" db="EMBL/GenBank/DDBJ databases">
        <title>Black Yeasts Isolated from many extreme environments.</title>
        <authorList>
            <person name="Coleine C."/>
            <person name="Stajich J.E."/>
            <person name="Selbmann L."/>
        </authorList>
    </citation>
    <scope>NUCLEOTIDE SEQUENCE</scope>
    <source>
        <strain evidence="2">CCFEE 5485</strain>
    </source>
</reference>
<dbReference type="Proteomes" id="UP001274830">
    <property type="component" value="Unassembled WGS sequence"/>
</dbReference>
<dbReference type="AlphaFoldDB" id="A0AAE0WIZ9"/>
<organism evidence="2 3">
    <name type="scientific">Recurvomyces mirabilis</name>
    <dbReference type="NCBI Taxonomy" id="574656"/>
    <lineage>
        <taxon>Eukaryota</taxon>
        <taxon>Fungi</taxon>
        <taxon>Dikarya</taxon>
        <taxon>Ascomycota</taxon>
        <taxon>Pezizomycotina</taxon>
        <taxon>Dothideomycetes</taxon>
        <taxon>Dothideomycetidae</taxon>
        <taxon>Mycosphaerellales</taxon>
        <taxon>Teratosphaeriaceae</taxon>
        <taxon>Recurvomyces</taxon>
    </lineage>
</organism>
<feature type="transmembrane region" description="Helical" evidence="1">
    <location>
        <begin position="12"/>
        <end position="34"/>
    </location>
</feature>
<evidence type="ECO:0000313" key="3">
    <source>
        <dbReference type="Proteomes" id="UP001274830"/>
    </source>
</evidence>
<keyword evidence="1" id="KW-0812">Transmembrane</keyword>
<gene>
    <name evidence="2" type="ORF">LTR78_008147</name>
</gene>